<evidence type="ECO:0000259" key="8">
    <source>
        <dbReference type="Pfam" id="PF00460"/>
    </source>
</evidence>
<dbReference type="RefSeq" id="WP_117155710.1">
    <property type="nucleotide sequence ID" value="NZ_BMLG01000012.1"/>
</dbReference>
<dbReference type="GO" id="GO:0009424">
    <property type="term" value="C:bacterial-type flagellum hook"/>
    <property type="evidence" value="ECO:0007669"/>
    <property type="project" value="UniProtKB-UniRule"/>
</dbReference>
<dbReference type="PANTHER" id="PTHR30033">
    <property type="entry name" value="FLAGELLAR HOOK-ASSOCIATED PROTEIN 1"/>
    <property type="match status" value="1"/>
</dbReference>
<sequence length="512" mass="55984">MVSTFSGLEVAKRALSTQQAALYTTSHNISNANTEGYTRQRVNFEQISTLTGSRYTEGVKSNIGSGVQAGSIQRVRDQFLDVQYRNENSKLGYHEQRAEAMSQMESIMNEPSEQGLSFTMDQFSNALQDLSVNPEDSGARSVVSQRAQAVADTFSYVSDSLEAVRSDLKSQIGVTTTEFNSIIDQISNVNRQIGDVEPHGHVPNDLYDERDRLTDRLSSIANVSIDYEKSSGQPSDIAMGKATVTLNGVGQDVTLVDGSNYEVKHMEITMDTANNIETFTFTDPNDATDTVDIAAADYASTGEMKGLMEMNGYIDSAGNDAGYYNKMLGDIDKMAVAFVNEFNRVHQNGTNLTDQATEDFFKIDESVARPATSMAVSDTIIDDPNNIAASASGPSGDGENAIELADVFSKLQEDYEDPTEGLGNKTSIKNYYQSMIGDMGVVTQEANRMSNNASVLRQQVQENRSSVSAVSLDEEMTNMVKFQHAYNAAARHMTAVDEMLDRIINNMGLVGR</sequence>
<evidence type="ECO:0000259" key="9">
    <source>
        <dbReference type="Pfam" id="PF06429"/>
    </source>
</evidence>
<dbReference type="Pfam" id="PF22638">
    <property type="entry name" value="FlgK_D1"/>
    <property type="match status" value="1"/>
</dbReference>
<evidence type="ECO:0000313" key="12">
    <source>
        <dbReference type="Proteomes" id="UP000618460"/>
    </source>
</evidence>
<name>A0A917TSK2_9BACI</name>
<evidence type="ECO:0000256" key="4">
    <source>
        <dbReference type="ARBA" id="ARBA00016244"/>
    </source>
</evidence>
<accession>A0A917TSK2</accession>
<keyword evidence="11" id="KW-0966">Cell projection</keyword>
<organism evidence="11 12">
    <name type="scientific">Paraliobacillus quinghaiensis</name>
    <dbReference type="NCBI Taxonomy" id="470815"/>
    <lineage>
        <taxon>Bacteria</taxon>
        <taxon>Bacillati</taxon>
        <taxon>Bacillota</taxon>
        <taxon>Bacilli</taxon>
        <taxon>Bacillales</taxon>
        <taxon>Bacillaceae</taxon>
        <taxon>Paraliobacillus</taxon>
    </lineage>
</organism>
<protein>
    <recommendedName>
        <fullName evidence="4 7">Flagellar hook-associated protein 1</fullName>
        <shortName evidence="7">HAP1</shortName>
    </recommendedName>
</protein>
<dbReference type="NCBIfam" id="TIGR02492">
    <property type="entry name" value="flgK_ends"/>
    <property type="match status" value="1"/>
</dbReference>
<keyword evidence="5 7" id="KW-0964">Secreted</keyword>
<reference evidence="11" key="1">
    <citation type="journal article" date="2014" name="Int. J. Syst. Evol. Microbiol.">
        <title>Complete genome sequence of Corynebacterium casei LMG S-19264T (=DSM 44701T), isolated from a smear-ripened cheese.</title>
        <authorList>
            <consortium name="US DOE Joint Genome Institute (JGI-PGF)"/>
            <person name="Walter F."/>
            <person name="Albersmeier A."/>
            <person name="Kalinowski J."/>
            <person name="Ruckert C."/>
        </authorList>
    </citation>
    <scope>NUCLEOTIDE SEQUENCE</scope>
    <source>
        <strain evidence="11">CGMCC 1.6333</strain>
    </source>
</reference>
<dbReference type="Pfam" id="PF00460">
    <property type="entry name" value="Flg_bb_rod"/>
    <property type="match status" value="1"/>
</dbReference>
<keyword evidence="11" id="KW-0282">Flagellum</keyword>
<dbReference type="OrthoDB" id="9802553at2"/>
<evidence type="ECO:0000256" key="1">
    <source>
        <dbReference type="ARBA" id="ARBA00004365"/>
    </source>
</evidence>
<dbReference type="EMBL" id="BMLG01000012">
    <property type="protein sequence ID" value="GGM35444.1"/>
    <property type="molecule type" value="Genomic_DNA"/>
</dbReference>
<feature type="domain" description="Flagellar hook-associated protein FlgK helical" evidence="10">
    <location>
        <begin position="101"/>
        <end position="361"/>
    </location>
</feature>
<proteinExistence type="inferred from homology"/>
<reference evidence="11" key="2">
    <citation type="submission" date="2020-09" db="EMBL/GenBank/DDBJ databases">
        <authorList>
            <person name="Sun Q."/>
            <person name="Zhou Y."/>
        </authorList>
    </citation>
    <scope>NUCLEOTIDE SEQUENCE</scope>
    <source>
        <strain evidence="11">CGMCC 1.6333</strain>
    </source>
</reference>
<evidence type="ECO:0000259" key="10">
    <source>
        <dbReference type="Pfam" id="PF22638"/>
    </source>
</evidence>
<evidence type="ECO:0000256" key="3">
    <source>
        <dbReference type="ARBA" id="ARBA00009677"/>
    </source>
</evidence>
<gene>
    <name evidence="7 11" type="primary">flgK</name>
    <name evidence="11" type="ORF">GCM10011351_21930</name>
</gene>
<keyword evidence="6 7" id="KW-0975">Bacterial flagellum</keyword>
<evidence type="ECO:0000256" key="7">
    <source>
        <dbReference type="RuleBase" id="RU362065"/>
    </source>
</evidence>
<dbReference type="InterPro" id="IPR001444">
    <property type="entry name" value="Flag_bb_rod_N"/>
</dbReference>
<evidence type="ECO:0000256" key="5">
    <source>
        <dbReference type="ARBA" id="ARBA00022525"/>
    </source>
</evidence>
<comment type="similarity">
    <text evidence="3 7">Belongs to the flagella basal body rod proteins family.</text>
</comment>
<dbReference type="GO" id="GO:0005576">
    <property type="term" value="C:extracellular region"/>
    <property type="evidence" value="ECO:0007669"/>
    <property type="project" value="UniProtKB-SubCell"/>
</dbReference>
<evidence type="ECO:0000256" key="2">
    <source>
        <dbReference type="ARBA" id="ARBA00004613"/>
    </source>
</evidence>
<dbReference type="InterPro" id="IPR002371">
    <property type="entry name" value="FlgK"/>
</dbReference>
<keyword evidence="12" id="KW-1185">Reference proteome</keyword>
<dbReference type="GO" id="GO:0044780">
    <property type="term" value="P:bacterial-type flagellum assembly"/>
    <property type="evidence" value="ECO:0007669"/>
    <property type="project" value="InterPro"/>
</dbReference>
<dbReference type="AlphaFoldDB" id="A0A917TSK2"/>
<dbReference type="PANTHER" id="PTHR30033:SF1">
    <property type="entry name" value="FLAGELLAR HOOK-ASSOCIATED PROTEIN 1"/>
    <property type="match status" value="1"/>
</dbReference>
<keyword evidence="11" id="KW-0969">Cilium</keyword>
<comment type="subcellular location">
    <subcellularLocation>
        <location evidence="1 7">Bacterial flagellum</location>
    </subcellularLocation>
    <subcellularLocation>
        <location evidence="2 7">Secreted</location>
    </subcellularLocation>
</comment>
<dbReference type="PRINTS" id="PR01005">
    <property type="entry name" value="FLGHOOKAP1"/>
</dbReference>
<dbReference type="GO" id="GO:0005198">
    <property type="term" value="F:structural molecule activity"/>
    <property type="evidence" value="ECO:0007669"/>
    <property type="project" value="UniProtKB-UniRule"/>
</dbReference>
<feature type="domain" description="Flagellar basal-body/hook protein C-terminal" evidence="9">
    <location>
        <begin position="466"/>
        <end position="505"/>
    </location>
</feature>
<dbReference type="InterPro" id="IPR010930">
    <property type="entry name" value="Flg_bb/hook_C_dom"/>
</dbReference>
<evidence type="ECO:0000256" key="6">
    <source>
        <dbReference type="ARBA" id="ARBA00023143"/>
    </source>
</evidence>
<comment type="caution">
    <text evidence="11">The sequence shown here is derived from an EMBL/GenBank/DDBJ whole genome shotgun (WGS) entry which is preliminary data.</text>
</comment>
<dbReference type="InterPro" id="IPR053927">
    <property type="entry name" value="FlgK_helical"/>
</dbReference>
<dbReference type="SUPFAM" id="SSF64518">
    <property type="entry name" value="Phase 1 flagellin"/>
    <property type="match status" value="1"/>
</dbReference>
<evidence type="ECO:0000313" key="11">
    <source>
        <dbReference type="EMBL" id="GGM35444.1"/>
    </source>
</evidence>
<dbReference type="Proteomes" id="UP000618460">
    <property type="component" value="Unassembled WGS sequence"/>
</dbReference>
<feature type="domain" description="Flagellar basal body rod protein N-terminal" evidence="8">
    <location>
        <begin position="8"/>
        <end position="38"/>
    </location>
</feature>
<dbReference type="Pfam" id="PF06429">
    <property type="entry name" value="Flg_bbr_C"/>
    <property type="match status" value="1"/>
</dbReference>